<gene>
    <name evidence="3" type="ORF">J2S15_002173</name>
</gene>
<reference evidence="3 4" key="1">
    <citation type="submission" date="2023-07" db="EMBL/GenBank/DDBJ databases">
        <title>Genomic Encyclopedia of Type Strains, Phase IV (KMG-IV): sequencing the most valuable type-strain genomes for metagenomic binning, comparative biology and taxonomic classification.</title>
        <authorList>
            <person name="Goeker M."/>
        </authorList>
    </citation>
    <scope>NUCLEOTIDE SEQUENCE [LARGE SCALE GENOMIC DNA]</scope>
    <source>
        <strain evidence="3 4">DSM 16784</strain>
    </source>
</reference>
<evidence type="ECO:0000313" key="3">
    <source>
        <dbReference type="EMBL" id="MDQ0361426.1"/>
    </source>
</evidence>
<dbReference type="PRINTS" id="PR00131">
    <property type="entry name" value="GLHYDRLASE1"/>
</dbReference>
<keyword evidence="1 3" id="KW-0326">Glycosidase</keyword>
<protein>
    <submittedName>
        <fullName evidence="3">6-phospho-beta-glucosidase</fullName>
        <ecNumber evidence="3">3.2.1.86</ecNumber>
    </submittedName>
</protein>
<dbReference type="EC" id="3.2.1.86" evidence="3"/>
<keyword evidence="4" id="KW-1185">Reference proteome</keyword>
<dbReference type="Pfam" id="PF00232">
    <property type="entry name" value="Glyco_hydro_1"/>
    <property type="match status" value="1"/>
</dbReference>
<dbReference type="EMBL" id="JAUSUR010000003">
    <property type="protein sequence ID" value="MDQ0361426.1"/>
    <property type="molecule type" value="Genomic_DNA"/>
</dbReference>
<dbReference type="SUPFAM" id="SSF51445">
    <property type="entry name" value="(Trans)glycosidases"/>
    <property type="match status" value="1"/>
</dbReference>
<sequence length="487" mass="56664">MSKKTIFPKDFLWGGAIAANQSEGFWNQGGRGASIADTAPYNQNQNYSTYEAFDELTIAEIEDRLNDKDGYYPKRWGNHFYERYEEDIALLAEMGFKTLRLSVSWSRIYPKGDETEPNKEGLEFYRNIFKTLKKNKIKPIVTLSHYETPVHLAIKYGGWINRELLVFFERYCETVIYEFKDYVEYWMAFNEINVIQHSFYVGGAVPKDFIKNKENDLYQVIHHLFLASAIAKKVMKKISPTAKMGGMLARREGYPATCNPLDVLQSVIDDQKNLFFTDVLARGYYPSYMNAFFKENNIHINYEDTDDELLRNNTIDYVSFSYYMTVLSKYEIDENTELTTGNLVSGVKNNYLQSNEWGWQIDPVGLRITLEKLYDRYQLPLLVAENGIGLKESLNENNSIEDIQRVDYLRSHIREMRAAVNNGVDLIGYTVWGPIDIISMSTSEMSKRYGFIYVDADDYGVGSFNRYKKKSFYWYKQVIESNGSNLD</sequence>
<accession>A0ABU0E3F9</accession>
<dbReference type="Proteomes" id="UP001230220">
    <property type="component" value="Unassembled WGS sequence"/>
</dbReference>
<evidence type="ECO:0000313" key="4">
    <source>
        <dbReference type="Proteomes" id="UP001230220"/>
    </source>
</evidence>
<proteinExistence type="inferred from homology"/>
<comment type="caution">
    <text evidence="3">The sequence shown here is derived from an EMBL/GenBank/DDBJ whole genome shotgun (WGS) entry which is preliminary data.</text>
</comment>
<evidence type="ECO:0000256" key="2">
    <source>
        <dbReference type="RuleBase" id="RU003690"/>
    </source>
</evidence>
<dbReference type="PANTHER" id="PTHR10353:SF122">
    <property type="entry name" value="6-PHOSPHO-BETA-GLUCOSIDASE ASCB-RELATED"/>
    <property type="match status" value="1"/>
</dbReference>
<keyword evidence="3" id="KW-0378">Hydrolase</keyword>
<dbReference type="RefSeq" id="WP_307408137.1">
    <property type="nucleotide sequence ID" value="NZ_JAUSUR010000003.1"/>
</dbReference>
<name>A0ABU0E3F9_9FIRM</name>
<dbReference type="InterPro" id="IPR001360">
    <property type="entry name" value="Glyco_hydro_1"/>
</dbReference>
<comment type="similarity">
    <text evidence="2">Belongs to the glycosyl hydrolase 1 family.</text>
</comment>
<dbReference type="InterPro" id="IPR017853">
    <property type="entry name" value="GH"/>
</dbReference>
<evidence type="ECO:0000256" key="1">
    <source>
        <dbReference type="ARBA" id="ARBA00023295"/>
    </source>
</evidence>
<dbReference type="Gene3D" id="3.20.20.80">
    <property type="entry name" value="Glycosidases"/>
    <property type="match status" value="1"/>
</dbReference>
<dbReference type="GO" id="GO:0008706">
    <property type="term" value="F:6-phospho-beta-glucosidase activity"/>
    <property type="evidence" value="ECO:0007669"/>
    <property type="project" value="UniProtKB-EC"/>
</dbReference>
<organism evidence="3 4">
    <name type="scientific">Breznakia pachnodae</name>
    <dbReference type="NCBI Taxonomy" id="265178"/>
    <lineage>
        <taxon>Bacteria</taxon>
        <taxon>Bacillati</taxon>
        <taxon>Bacillota</taxon>
        <taxon>Erysipelotrichia</taxon>
        <taxon>Erysipelotrichales</taxon>
        <taxon>Erysipelotrichaceae</taxon>
        <taxon>Breznakia</taxon>
    </lineage>
</organism>
<dbReference type="PANTHER" id="PTHR10353">
    <property type="entry name" value="GLYCOSYL HYDROLASE"/>
    <property type="match status" value="1"/>
</dbReference>